<name>A0A2A5T6I2_9GAMM</name>
<dbReference type="InterPro" id="IPR029058">
    <property type="entry name" value="AB_hydrolase_fold"/>
</dbReference>
<dbReference type="EMBL" id="NBYY01000009">
    <property type="protein sequence ID" value="PCS23761.1"/>
    <property type="molecule type" value="Genomic_DNA"/>
</dbReference>
<evidence type="ECO:0000313" key="1">
    <source>
        <dbReference type="EMBL" id="PCS23761.1"/>
    </source>
</evidence>
<accession>A0A2A5T6I2</accession>
<dbReference type="InterPro" id="IPR008886">
    <property type="entry name" value="UPF0227/Esterase_YqiA"/>
</dbReference>
<evidence type="ECO:0000313" key="2">
    <source>
        <dbReference type="Proteomes" id="UP000219020"/>
    </source>
</evidence>
<sequence length="69" mass="7835">MHALGKLDTGPIPHPETIQMLQQQGYEVLNYRQDVAKYEGCNQTVDKRGIHIFVGFKKAHAKIIQFLGL</sequence>
<protein>
    <submittedName>
        <fullName evidence="1">Uncharacterized protein</fullName>
    </submittedName>
</protein>
<dbReference type="AlphaFoldDB" id="A0A2A5T6I2"/>
<reference evidence="2" key="1">
    <citation type="submission" date="2017-04" db="EMBL/GenBank/DDBJ databases">
        <title>Genome evolution of the luminous symbionts of deep sea anglerfish.</title>
        <authorList>
            <person name="Hendry T.A."/>
        </authorList>
    </citation>
    <scope>NUCLEOTIDE SEQUENCE [LARGE SCALE GENOMIC DNA]</scope>
</reference>
<gene>
    <name evidence="1" type="ORF">BTN49_0730</name>
</gene>
<organism evidence="1 2">
    <name type="scientific">Candidatus Enterovibrio escicola</name>
    <dbReference type="NCBI Taxonomy" id="1927127"/>
    <lineage>
        <taxon>Bacteria</taxon>
        <taxon>Pseudomonadati</taxon>
        <taxon>Pseudomonadota</taxon>
        <taxon>Gammaproteobacteria</taxon>
        <taxon>Vibrionales</taxon>
        <taxon>Vibrionaceae</taxon>
        <taxon>Enterovibrio</taxon>
    </lineage>
</organism>
<dbReference type="Pfam" id="PF05728">
    <property type="entry name" value="UPF0227"/>
    <property type="match status" value="1"/>
</dbReference>
<dbReference type="Proteomes" id="UP000219020">
    <property type="component" value="Unassembled WGS sequence"/>
</dbReference>
<dbReference type="Gene3D" id="3.40.50.1820">
    <property type="entry name" value="alpha/beta hydrolase"/>
    <property type="match status" value="1"/>
</dbReference>
<keyword evidence="2" id="KW-1185">Reference proteome</keyword>
<proteinExistence type="predicted"/>
<comment type="caution">
    <text evidence="1">The sequence shown here is derived from an EMBL/GenBank/DDBJ whole genome shotgun (WGS) entry which is preliminary data.</text>
</comment>